<keyword evidence="3" id="KW-1185">Reference proteome</keyword>
<evidence type="ECO:0000313" key="2">
    <source>
        <dbReference type="EMBL" id="QGW75619.1"/>
    </source>
</evidence>
<dbReference type="Proteomes" id="UP000426235">
    <property type="component" value="Chromosome"/>
</dbReference>
<evidence type="ECO:0000313" key="3">
    <source>
        <dbReference type="Proteomes" id="UP000426235"/>
    </source>
</evidence>
<accession>A0A6I6GRM1</accession>
<proteinExistence type="predicted"/>
<organism evidence="2 3">
    <name type="scientific">Pseudomonas alkylphenolica</name>
    <dbReference type="NCBI Taxonomy" id="237609"/>
    <lineage>
        <taxon>Bacteria</taxon>
        <taxon>Pseudomonadati</taxon>
        <taxon>Pseudomonadota</taxon>
        <taxon>Gammaproteobacteria</taxon>
        <taxon>Pseudomonadales</taxon>
        <taxon>Pseudomonadaceae</taxon>
        <taxon>Pseudomonas</taxon>
    </lineage>
</organism>
<dbReference type="EMBL" id="CP046621">
    <property type="protein sequence ID" value="QGW75619.1"/>
    <property type="molecule type" value="Genomic_DNA"/>
</dbReference>
<dbReference type="AlphaFoldDB" id="A0A6I6GRM1"/>
<evidence type="ECO:0000259" key="1">
    <source>
        <dbReference type="Pfam" id="PF20178"/>
    </source>
</evidence>
<sequence length="931" mass="105873">MTPLERIEAVDQQIAELLKDLPPPEQPPNDNQGARQHLHGALASFWSSANPEGVTRKQQLITLRREQLLAEIDLRVADQTLSADRAWQMRTCLELPQSWQRRHLPQQQRPQVYRPLLESSQPNWRSYLHGTLVIIAGTPEGTLLNPGETSGRALLCSLSHGIEAYATLAELHAELCERLDDPQQSKPLLHLFSNQEDAERARHAERLRYDWYADDLLEEQIERLLDTQRQRLSNAWRQEQQGNLLARLDKAMSLKQDCGAQAALQTRYSLLLEKHLPAWLRKTSAQGLSHIMQTLQELVLATEEAAAPGILTLARFQQQHSLLAWTRERLQTRIRHDLGVTLAPEQIKVSITRGRQTGPHLNPLNPSSHVTWQGVVRVGDELVEMITQTFPLDLLALNNLPWFDFDYWLTARISHAQGAELPAELSPAYVKTLIRDLNVGGSYAEFLYTQLIDSRAGRWRTQAHARINRARMRAEAAKARYAGHFAEDRLERGYRWVTAVLDAPDNGNRRQVEGHSIQVRQLLIKGHTLQGVLLINAQEQSIPSFVLYTPDAPDRRSWREYGSVRDLLRAVRASPPLRQYITQRLPQLDPVITERLLTKGRLGPYFTQPAISGDLFFAYYMAEVRGLLAAVSTSSRTTAEVNVQSVIDAAWLIVDLISLVLPNRAMLALSTGRLALEVWDGFEAYRQEDREGVLRHLYNALSHANDAATSYVGTGFMRRAIRGIPKRPPLPVPGRFQVSPETSTLRYRIDGIYGEGVYEKASAFEGLSQYYVKDNQGHYYKVSFDGQRWHVLDPEEPDAYLQLPLKRRENGDWVIDSPVIWNEGLPDLKRLLDDCRLADPLDGQAVDGGHGVYEDDGQLYLQAGPRQLPLRRHLLDKHYHLIIPDAQRAAIVAWAVLRWHQGNWRIRVRQTGRSSDWLALPAGYSEIRGSN</sequence>
<dbReference type="InterPro" id="IPR046673">
    <property type="entry name" value="ToxA_N"/>
</dbReference>
<name>A0A6I6GRM1_9PSED</name>
<protein>
    <recommendedName>
        <fullName evidence="1">Dermonecrotic toxin N-terminal domain-containing protein</fullName>
    </recommendedName>
</protein>
<dbReference type="RefSeq" id="WP_157190894.1">
    <property type="nucleotide sequence ID" value="NZ_CP046621.1"/>
</dbReference>
<reference evidence="2" key="1">
    <citation type="submission" date="2019-12" db="EMBL/GenBank/DDBJ databases">
        <title>Hybrid Genome Assemblies of two High G+C Isolates from Undergraduate Microbiology Courses.</title>
        <authorList>
            <person name="Ne Ville C.J."/>
            <person name="Enright D."/>
            <person name="Hernandez I."/>
            <person name="Dodsworth J."/>
            <person name="Orwin P.M."/>
        </authorList>
    </citation>
    <scope>NUCLEOTIDE SEQUENCE [LARGE SCALE GENOMIC DNA]</scope>
    <source>
        <strain evidence="2">Neo</strain>
    </source>
</reference>
<feature type="domain" description="Dermonecrotic toxin N-terminal" evidence="1">
    <location>
        <begin position="321"/>
        <end position="587"/>
    </location>
</feature>
<dbReference type="Pfam" id="PF20178">
    <property type="entry name" value="ToxA_N"/>
    <property type="match status" value="1"/>
</dbReference>
<gene>
    <name evidence="2" type="ORF">GPJ81_02620</name>
</gene>